<dbReference type="EMBL" id="JAOQBH010000013">
    <property type="protein sequence ID" value="KAJ4127018.1"/>
    <property type="molecule type" value="Genomic_DNA"/>
</dbReference>
<accession>A0ABQ8R4K9</accession>
<feature type="chain" id="PRO_5045167006" description="Secreted protein" evidence="1">
    <location>
        <begin position="21"/>
        <end position="155"/>
    </location>
</feature>
<gene>
    <name evidence="2" type="ORF">NW768_008639</name>
</gene>
<evidence type="ECO:0000313" key="3">
    <source>
        <dbReference type="Proteomes" id="UP001152024"/>
    </source>
</evidence>
<keyword evidence="3" id="KW-1185">Reference proteome</keyword>
<evidence type="ECO:0008006" key="4">
    <source>
        <dbReference type="Google" id="ProtNLM"/>
    </source>
</evidence>
<protein>
    <recommendedName>
        <fullName evidence="4">Secreted protein</fullName>
    </recommendedName>
</protein>
<proteinExistence type="predicted"/>
<sequence>MKTSVAALLSLAVLVPTATANFDVYWSTGGGVGGSFGRWVPHAKEPTCNEAKDAKTWGDKDDVSGNKIGVRCKGKCGADGAIDEMEMHFNKNAHWTFYKRPSNNLVDKNGKKIGKCYTQTDEHEYRCNVGPIGIFDGHKRLYCQTSKTIDDIRSG</sequence>
<feature type="signal peptide" evidence="1">
    <location>
        <begin position="1"/>
        <end position="20"/>
    </location>
</feature>
<keyword evidence="1" id="KW-0732">Signal</keyword>
<evidence type="ECO:0000256" key="1">
    <source>
        <dbReference type="SAM" id="SignalP"/>
    </source>
</evidence>
<organism evidence="2 3">
    <name type="scientific">Fusarium equiseti</name>
    <name type="common">Fusarium scirpi</name>
    <dbReference type="NCBI Taxonomy" id="61235"/>
    <lineage>
        <taxon>Eukaryota</taxon>
        <taxon>Fungi</taxon>
        <taxon>Dikarya</taxon>
        <taxon>Ascomycota</taxon>
        <taxon>Pezizomycotina</taxon>
        <taxon>Sordariomycetes</taxon>
        <taxon>Hypocreomycetidae</taxon>
        <taxon>Hypocreales</taxon>
        <taxon>Nectriaceae</taxon>
        <taxon>Fusarium</taxon>
        <taxon>Fusarium incarnatum-equiseti species complex</taxon>
    </lineage>
</organism>
<reference evidence="2" key="1">
    <citation type="submission" date="2022-09" db="EMBL/GenBank/DDBJ databases">
        <title>Fusarium specimens isolated from Avocado Roots.</title>
        <authorList>
            <person name="Stajich J."/>
            <person name="Roper C."/>
            <person name="Heimlech-Rivalta G."/>
        </authorList>
    </citation>
    <scope>NUCLEOTIDE SEQUENCE</scope>
    <source>
        <strain evidence="2">CF00095</strain>
    </source>
</reference>
<evidence type="ECO:0000313" key="2">
    <source>
        <dbReference type="EMBL" id="KAJ4127018.1"/>
    </source>
</evidence>
<name>A0ABQ8R4K9_FUSEQ</name>
<comment type="caution">
    <text evidence="2">The sequence shown here is derived from an EMBL/GenBank/DDBJ whole genome shotgun (WGS) entry which is preliminary data.</text>
</comment>
<dbReference type="Proteomes" id="UP001152024">
    <property type="component" value="Unassembled WGS sequence"/>
</dbReference>